<keyword evidence="8" id="KW-0418">Kinase</keyword>
<evidence type="ECO:0000256" key="6">
    <source>
        <dbReference type="ARBA" id="ARBA00022692"/>
    </source>
</evidence>
<dbReference type="Pfam" id="PF07730">
    <property type="entry name" value="HisKA_3"/>
    <property type="match status" value="1"/>
</dbReference>
<evidence type="ECO:0000256" key="1">
    <source>
        <dbReference type="ARBA" id="ARBA00000085"/>
    </source>
</evidence>
<dbReference type="Gene3D" id="3.30.565.10">
    <property type="entry name" value="Histidine kinase-like ATPase, C-terminal domain"/>
    <property type="match status" value="1"/>
</dbReference>
<evidence type="ECO:0000256" key="3">
    <source>
        <dbReference type="ARBA" id="ARBA00012438"/>
    </source>
</evidence>
<feature type="transmembrane region" description="Helical" evidence="13">
    <location>
        <begin position="51"/>
        <end position="73"/>
    </location>
</feature>
<protein>
    <recommendedName>
        <fullName evidence="3">histidine kinase</fullName>
        <ecNumber evidence="3">2.7.13.3</ecNumber>
    </recommendedName>
</protein>
<dbReference type="InterPro" id="IPR011712">
    <property type="entry name" value="Sig_transdc_His_kin_sub3_dim/P"/>
</dbReference>
<keyword evidence="10 13" id="KW-1133">Transmembrane helix</keyword>
<dbReference type="Gene3D" id="1.20.120.620">
    <property type="entry name" value="Backbone structure of the membrane domain of e. Coli histidine kinase receptor kdpd"/>
    <property type="match status" value="1"/>
</dbReference>
<evidence type="ECO:0000259" key="15">
    <source>
        <dbReference type="SMART" id="SM00387"/>
    </source>
</evidence>
<dbReference type="InterPro" id="IPR036890">
    <property type="entry name" value="HATPase_C_sf"/>
</dbReference>
<comment type="catalytic activity">
    <reaction evidence="1">
        <text>ATP + protein L-histidine = ADP + protein N-phospho-L-histidine.</text>
        <dbReference type="EC" id="2.7.13.3"/>
    </reaction>
</comment>
<dbReference type="InterPro" id="IPR003594">
    <property type="entry name" value="HATPase_dom"/>
</dbReference>
<dbReference type="SUPFAM" id="SSF55781">
    <property type="entry name" value="GAF domain-like"/>
    <property type="match status" value="1"/>
</dbReference>
<dbReference type="Gene3D" id="1.20.5.1930">
    <property type="match status" value="1"/>
</dbReference>
<reference evidence="16 17" key="1">
    <citation type="submission" date="2024-06" db="EMBL/GenBank/DDBJ databases">
        <title>The Natural Products Discovery Center: Release of the First 8490 Sequenced Strains for Exploring Actinobacteria Biosynthetic Diversity.</title>
        <authorList>
            <person name="Kalkreuter E."/>
            <person name="Kautsar S.A."/>
            <person name="Yang D."/>
            <person name="Bader C.D."/>
            <person name="Teijaro C.N."/>
            <person name="Fluegel L."/>
            <person name="Davis C.M."/>
            <person name="Simpson J.R."/>
            <person name="Lauterbach L."/>
            <person name="Steele A.D."/>
            <person name="Gui C."/>
            <person name="Meng S."/>
            <person name="Li G."/>
            <person name="Viehrig K."/>
            <person name="Ye F."/>
            <person name="Su P."/>
            <person name="Kiefer A.F."/>
            <person name="Nichols A."/>
            <person name="Cepeda A.J."/>
            <person name="Yan W."/>
            <person name="Fan B."/>
            <person name="Jiang Y."/>
            <person name="Adhikari A."/>
            <person name="Zheng C.-J."/>
            <person name="Schuster L."/>
            <person name="Cowan T.M."/>
            <person name="Smanski M.J."/>
            <person name="Chevrette M.G."/>
            <person name="De Carvalho L.P.S."/>
            <person name="Shen B."/>
        </authorList>
    </citation>
    <scope>NUCLEOTIDE SEQUENCE [LARGE SCALE GENOMIC DNA]</scope>
    <source>
        <strain evidence="16 17">NPDC050100</strain>
    </source>
</reference>
<dbReference type="PROSITE" id="PS51257">
    <property type="entry name" value="PROKAR_LIPOPROTEIN"/>
    <property type="match status" value="1"/>
</dbReference>
<evidence type="ECO:0000256" key="8">
    <source>
        <dbReference type="ARBA" id="ARBA00022777"/>
    </source>
</evidence>
<dbReference type="EMBL" id="JBFALK010000011">
    <property type="protein sequence ID" value="MEV0971127.1"/>
    <property type="molecule type" value="Genomic_DNA"/>
</dbReference>
<keyword evidence="4" id="KW-0597">Phosphoprotein</keyword>
<feature type="domain" description="Histidine kinase/HSP90-like ATPase" evidence="15">
    <location>
        <begin position="532"/>
        <end position="622"/>
    </location>
</feature>
<accession>A0ABV3GIM4</accession>
<comment type="caution">
    <text evidence="16">The sequence shown here is derived from an EMBL/GenBank/DDBJ whole genome shotgun (WGS) entry which is preliminary data.</text>
</comment>
<dbReference type="SMART" id="SM00065">
    <property type="entry name" value="GAF"/>
    <property type="match status" value="1"/>
</dbReference>
<feature type="domain" description="GAF" evidence="14">
    <location>
        <begin position="270"/>
        <end position="419"/>
    </location>
</feature>
<evidence type="ECO:0000256" key="10">
    <source>
        <dbReference type="ARBA" id="ARBA00022989"/>
    </source>
</evidence>
<evidence type="ECO:0000256" key="11">
    <source>
        <dbReference type="ARBA" id="ARBA00023012"/>
    </source>
</evidence>
<evidence type="ECO:0000256" key="7">
    <source>
        <dbReference type="ARBA" id="ARBA00022741"/>
    </source>
</evidence>
<dbReference type="Pfam" id="PF02518">
    <property type="entry name" value="HATPase_c"/>
    <property type="match status" value="1"/>
</dbReference>
<dbReference type="SMART" id="SM00387">
    <property type="entry name" value="HATPase_c"/>
    <property type="match status" value="1"/>
</dbReference>
<evidence type="ECO:0000256" key="2">
    <source>
        <dbReference type="ARBA" id="ARBA00004141"/>
    </source>
</evidence>
<dbReference type="InterPro" id="IPR003018">
    <property type="entry name" value="GAF"/>
</dbReference>
<gene>
    <name evidence="16" type="ORF">AB0I59_21065</name>
</gene>
<evidence type="ECO:0000259" key="14">
    <source>
        <dbReference type="SMART" id="SM00065"/>
    </source>
</evidence>
<keyword evidence="6 13" id="KW-0812">Transmembrane</keyword>
<proteinExistence type="predicted"/>
<evidence type="ECO:0000313" key="17">
    <source>
        <dbReference type="Proteomes" id="UP001551675"/>
    </source>
</evidence>
<evidence type="ECO:0000256" key="13">
    <source>
        <dbReference type="SAM" id="Phobius"/>
    </source>
</evidence>
<dbReference type="EC" id="2.7.13.3" evidence="3"/>
<feature type="transmembrane region" description="Helical" evidence="13">
    <location>
        <begin position="20"/>
        <end position="39"/>
    </location>
</feature>
<organism evidence="16 17">
    <name type="scientific">Microtetraspora glauca</name>
    <dbReference type="NCBI Taxonomy" id="1996"/>
    <lineage>
        <taxon>Bacteria</taxon>
        <taxon>Bacillati</taxon>
        <taxon>Actinomycetota</taxon>
        <taxon>Actinomycetes</taxon>
        <taxon>Streptosporangiales</taxon>
        <taxon>Streptosporangiaceae</taxon>
        <taxon>Microtetraspora</taxon>
    </lineage>
</organism>
<dbReference type="InterPro" id="IPR025201">
    <property type="entry name" value="KdpD_TM"/>
</dbReference>
<dbReference type="SUPFAM" id="SSF55874">
    <property type="entry name" value="ATPase domain of HSP90 chaperone/DNA topoisomerase II/histidine kinase"/>
    <property type="match status" value="1"/>
</dbReference>
<dbReference type="InterPro" id="IPR038318">
    <property type="entry name" value="KdpD_sf"/>
</dbReference>
<keyword evidence="5" id="KW-0808">Transferase</keyword>
<evidence type="ECO:0000256" key="12">
    <source>
        <dbReference type="ARBA" id="ARBA00023136"/>
    </source>
</evidence>
<dbReference type="InterPro" id="IPR029016">
    <property type="entry name" value="GAF-like_dom_sf"/>
</dbReference>
<keyword evidence="11" id="KW-0902">Two-component regulatory system</keyword>
<keyword evidence="9" id="KW-0067">ATP-binding</keyword>
<dbReference type="PANTHER" id="PTHR24421">
    <property type="entry name" value="NITRATE/NITRITE SENSOR PROTEIN NARX-RELATED"/>
    <property type="match status" value="1"/>
</dbReference>
<name>A0ABV3GIM4_MICGL</name>
<dbReference type="PANTHER" id="PTHR24421:SF10">
    <property type="entry name" value="NITRATE_NITRITE SENSOR PROTEIN NARQ"/>
    <property type="match status" value="1"/>
</dbReference>
<keyword evidence="12 13" id="KW-0472">Membrane</keyword>
<dbReference type="Pfam" id="PF13493">
    <property type="entry name" value="DUF4118"/>
    <property type="match status" value="1"/>
</dbReference>
<dbReference type="RefSeq" id="WP_358135106.1">
    <property type="nucleotide sequence ID" value="NZ_JBFALK010000011.1"/>
</dbReference>
<dbReference type="InterPro" id="IPR050482">
    <property type="entry name" value="Sensor_HK_TwoCompSys"/>
</dbReference>
<dbReference type="Gene3D" id="3.30.450.40">
    <property type="match status" value="1"/>
</dbReference>
<keyword evidence="7" id="KW-0547">Nucleotide-binding</keyword>
<dbReference type="Proteomes" id="UP001551675">
    <property type="component" value="Unassembled WGS sequence"/>
</dbReference>
<evidence type="ECO:0000256" key="4">
    <source>
        <dbReference type="ARBA" id="ARBA00022553"/>
    </source>
</evidence>
<evidence type="ECO:0000256" key="9">
    <source>
        <dbReference type="ARBA" id="ARBA00022840"/>
    </source>
</evidence>
<dbReference type="Pfam" id="PF01590">
    <property type="entry name" value="GAF"/>
    <property type="match status" value="1"/>
</dbReference>
<sequence>MRARLLSLLAHPTRPSLGQGIIVAAACLAVEILIARMLWQIAPSGSLGVVYLLGILLVSTLWGLPLGILTVLASGVAFEYFDFPPKESFTLPAAWAVSPLPIFLVVGLLVAGIASMARSLAVEADERRREADERRREADLAADLAHLLLRSEDSRAVLPVASERLARALRVDGVAIEGGAVEVGDDRHALPLGGNGEPLATVTLPADAPEAVRRRLSERIIPSLEALLQTARDRETIASALQASRDENRRIAEEQAALRRVATLVARGISPTELFNRVAQEVCMILGADRVAIGRYDTGRMTVVGSWSLRYGTASGLPIGSQWPLEEPSVSARVRRILRPARVSDYGTGMGKISEWARDQGVTVSVGCPILVEARLWGVVIAFSVDPEPTLRCAEERMRDFTDLVATAISNAQVRADLAASRARVVAAADESRRRIERNLHDGAQQQLVSLALELRAAEAGMPPEQSDARKRLTHALNGLTGVMEDLQELSRGIHPAILTNGGVGPALRMLARRSAIPVELDIRSELRLPERVEVAVYYVTAETLTNVVKHARASVARVAFWTDGGAAHLTIEDDGVGGADLGSGSGLLGISDRVEALDGTVTVISPAGAGTTLSVTIPLTT</sequence>
<evidence type="ECO:0000313" key="16">
    <source>
        <dbReference type="EMBL" id="MEV0971127.1"/>
    </source>
</evidence>
<keyword evidence="17" id="KW-1185">Reference proteome</keyword>
<comment type="subcellular location">
    <subcellularLocation>
        <location evidence="2">Membrane</location>
        <topology evidence="2">Multi-pass membrane protein</topology>
    </subcellularLocation>
</comment>
<feature type="transmembrane region" description="Helical" evidence="13">
    <location>
        <begin position="93"/>
        <end position="117"/>
    </location>
</feature>
<evidence type="ECO:0000256" key="5">
    <source>
        <dbReference type="ARBA" id="ARBA00022679"/>
    </source>
</evidence>
<dbReference type="CDD" id="cd16917">
    <property type="entry name" value="HATPase_UhpB-NarQ-NarX-like"/>
    <property type="match status" value="1"/>
</dbReference>